<name>B8IPE8_METNO</name>
<dbReference type="EMBL" id="CP001349">
    <property type="protein sequence ID" value="ACL62240.1"/>
    <property type="molecule type" value="Genomic_DNA"/>
</dbReference>
<dbReference type="Proteomes" id="UP000008207">
    <property type="component" value="Chromosome"/>
</dbReference>
<evidence type="ECO:0000313" key="1">
    <source>
        <dbReference type="EMBL" id="ACL62240.1"/>
    </source>
</evidence>
<dbReference type="AlphaFoldDB" id="B8IPE8"/>
<organism evidence="1 2">
    <name type="scientific">Methylobacterium nodulans (strain LMG 21967 / CNCM I-2342 / ORS 2060)</name>
    <dbReference type="NCBI Taxonomy" id="460265"/>
    <lineage>
        <taxon>Bacteria</taxon>
        <taxon>Pseudomonadati</taxon>
        <taxon>Pseudomonadota</taxon>
        <taxon>Alphaproteobacteria</taxon>
        <taxon>Hyphomicrobiales</taxon>
        <taxon>Methylobacteriaceae</taxon>
        <taxon>Methylobacterium</taxon>
    </lineage>
</organism>
<dbReference type="KEGG" id="mno:Mnod_7503"/>
<proteinExistence type="predicted"/>
<gene>
    <name evidence="1" type="ordered locus">Mnod_7503</name>
</gene>
<reference evidence="1 2" key="1">
    <citation type="submission" date="2009-01" db="EMBL/GenBank/DDBJ databases">
        <title>Complete sequence of chromosome of Methylobacterium nodulans ORS 2060.</title>
        <authorList>
            <consortium name="US DOE Joint Genome Institute"/>
            <person name="Lucas S."/>
            <person name="Copeland A."/>
            <person name="Lapidus A."/>
            <person name="Glavina del Rio T."/>
            <person name="Dalin E."/>
            <person name="Tice H."/>
            <person name="Bruce D."/>
            <person name="Goodwin L."/>
            <person name="Pitluck S."/>
            <person name="Sims D."/>
            <person name="Brettin T."/>
            <person name="Detter J.C."/>
            <person name="Han C."/>
            <person name="Larimer F."/>
            <person name="Land M."/>
            <person name="Hauser L."/>
            <person name="Kyrpides N."/>
            <person name="Ivanova N."/>
            <person name="Marx C.J."/>
            <person name="Richardson P."/>
        </authorList>
    </citation>
    <scope>NUCLEOTIDE SEQUENCE [LARGE SCALE GENOMIC DNA]</scope>
    <source>
        <strain evidence="2">LMG 21967 / CNCM I-2342 / ORS 2060</strain>
    </source>
</reference>
<evidence type="ECO:0000313" key="2">
    <source>
        <dbReference type="Proteomes" id="UP000008207"/>
    </source>
</evidence>
<sequence length="80" mass="8828">MTRDGCDDAPLRVLTLRFSPGIKGSRKAFRVRAVVAEGRLWCVEQDACDATSWHEAPSVPLREGPQQPSVGLHVHSYLAQ</sequence>
<dbReference type="HOGENOM" id="CLU_2585662_0_0_5"/>
<protein>
    <submittedName>
        <fullName evidence="1">Uncharacterized protein</fullName>
    </submittedName>
</protein>
<accession>B8IPE8</accession>
<dbReference type="STRING" id="460265.Mnod_7503"/>
<keyword evidence="2" id="KW-1185">Reference proteome</keyword>